<sequence>MPAIDPQKLFDEIRNMHLVEGYEGAVLTFMETRIMYALRELIKHFGGGIFSLETIPTPLREFCRRLQFVIEHLEEIHPLRGEDAVKVYQTTWKSVMKDHNTEVADLISVCRYNDL</sequence>
<organism evidence="1 2">
    <name type="scientific">Steinernema glaseri</name>
    <dbReference type="NCBI Taxonomy" id="37863"/>
    <lineage>
        <taxon>Eukaryota</taxon>
        <taxon>Metazoa</taxon>
        <taxon>Ecdysozoa</taxon>
        <taxon>Nematoda</taxon>
        <taxon>Chromadorea</taxon>
        <taxon>Rhabditida</taxon>
        <taxon>Tylenchina</taxon>
        <taxon>Panagrolaimomorpha</taxon>
        <taxon>Strongyloidoidea</taxon>
        <taxon>Steinernematidae</taxon>
        <taxon>Steinernema</taxon>
    </lineage>
</organism>
<evidence type="ECO:0000313" key="1">
    <source>
        <dbReference type="Proteomes" id="UP000095287"/>
    </source>
</evidence>
<dbReference type="WBParaSite" id="L893_g4813.t1">
    <property type="protein sequence ID" value="L893_g4813.t1"/>
    <property type="gene ID" value="L893_g4813"/>
</dbReference>
<reference evidence="2" key="1">
    <citation type="submission" date="2016-11" db="UniProtKB">
        <authorList>
            <consortium name="WormBaseParasite"/>
        </authorList>
    </citation>
    <scope>IDENTIFICATION</scope>
</reference>
<protein>
    <submittedName>
        <fullName evidence="2">Cullin domain-containing protein</fullName>
    </submittedName>
</protein>
<dbReference type="Proteomes" id="UP000095287">
    <property type="component" value="Unplaced"/>
</dbReference>
<accession>A0A1I8AEK3</accession>
<evidence type="ECO:0000313" key="2">
    <source>
        <dbReference type="WBParaSite" id="L893_g4813.t1"/>
    </source>
</evidence>
<keyword evidence="1" id="KW-1185">Reference proteome</keyword>
<dbReference type="AlphaFoldDB" id="A0A1I8AEK3"/>
<name>A0A1I8AEK3_9BILA</name>
<proteinExistence type="predicted"/>